<dbReference type="EMBL" id="UGTW01000001">
    <property type="protein sequence ID" value="SUC15048.1"/>
    <property type="molecule type" value="Genomic_DNA"/>
</dbReference>
<organism evidence="2 3">
    <name type="scientific">Proteus vulgaris</name>
    <dbReference type="NCBI Taxonomy" id="585"/>
    <lineage>
        <taxon>Bacteria</taxon>
        <taxon>Pseudomonadati</taxon>
        <taxon>Pseudomonadota</taxon>
        <taxon>Gammaproteobacteria</taxon>
        <taxon>Enterobacterales</taxon>
        <taxon>Morganellaceae</taxon>
        <taxon>Proteus</taxon>
    </lineage>
</organism>
<keyword evidence="1" id="KW-0732">Signal</keyword>
<dbReference type="Proteomes" id="UP000254331">
    <property type="component" value="Unassembled WGS sequence"/>
</dbReference>
<dbReference type="Pfam" id="PF06834">
    <property type="entry name" value="TraU"/>
    <property type="match status" value="1"/>
</dbReference>
<dbReference type="InterPro" id="IPR009649">
    <property type="entry name" value="TraU"/>
</dbReference>
<evidence type="ECO:0000313" key="2">
    <source>
        <dbReference type="EMBL" id="SUC15048.1"/>
    </source>
</evidence>
<evidence type="ECO:0000256" key="1">
    <source>
        <dbReference type="SAM" id="SignalP"/>
    </source>
</evidence>
<protein>
    <submittedName>
        <fullName evidence="2">Integrating conjugative element protein, PFL_4710 family</fullName>
    </submittedName>
</protein>
<name>A0A379F606_PROVU</name>
<proteinExistence type="predicted"/>
<accession>A0A379F606</accession>
<dbReference type="RefSeq" id="WP_115370417.1">
    <property type="nucleotide sequence ID" value="NZ_UGTW01000001.1"/>
</dbReference>
<reference evidence="2 3" key="1">
    <citation type="submission" date="2018-06" db="EMBL/GenBank/DDBJ databases">
        <authorList>
            <consortium name="Pathogen Informatics"/>
            <person name="Doyle S."/>
        </authorList>
    </citation>
    <scope>NUCLEOTIDE SEQUENCE [LARGE SCALE GENOMIC DNA]</scope>
    <source>
        <strain evidence="2 3">NCTC10376</strain>
    </source>
</reference>
<feature type="signal peptide" evidence="1">
    <location>
        <begin position="1"/>
        <end position="23"/>
    </location>
</feature>
<dbReference type="AlphaFoldDB" id="A0A379F606"/>
<feature type="chain" id="PRO_5016953800" evidence="1">
    <location>
        <begin position="24"/>
        <end position="313"/>
    </location>
</feature>
<gene>
    <name evidence="2" type="ORF">NCTC10376_00886</name>
</gene>
<dbReference type="InterPro" id="IPR026331">
    <property type="entry name" value="PFL_4710"/>
</dbReference>
<sequence length="313" mass="34555">MGQLKRFSAFALCLSLQPISANAINSAQIITSALSPHCLEYKIVGICYWLFCTPFGCSVKTSIKVSHYIPNAVVSSYDQTGSNPWAEISPLGAGISGFAEGGGANKQKRARNKNNLYFKNVDVIGHPALASPIFGQFMGQIDYACSSPIRAFMPYFISTLDGLMWRSGLPESLYPEALIPNIREIGSTAKGNMWGNIYPRSGFVTQINDYKASAVVAQRAVDIVTRTGQLHVYQPLISHSHHGYWAPESVTENTGTRNHKWQRLSPSISSSCSTFPDDAQPIANDGGYAWALWQPYKCCKRRGQIFLYSFNFQ</sequence>
<evidence type="ECO:0000313" key="3">
    <source>
        <dbReference type="Proteomes" id="UP000254331"/>
    </source>
</evidence>
<dbReference type="NCBIfam" id="TIGR03756">
    <property type="entry name" value="conj_TIGR03756"/>
    <property type="match status" value="1"/>
</dbReference>